<reference evidence="9" key="1">
    <citation type="journal article" date="2020" name="mSystems">
        <title>Genome- and Community-Level Interaction Insights into Carbon Utilization and Element Cycling Functions of Hydrothermarchaeota in Hydrothermal Sediment.</title>
        <authorList>
            <person name="Zhou Z."/>
            <person name="Liu Y."/>
            <person name="Xu W."/>
            <person name="Pan J."/>
            <person name="Luo Z.H."/>
            <person name="Li M."/>
        </authorList>
    </citation>
    <scope>NUCLEOTIDE SEQUENCE [LARGE SCALE GENOMIC DNA]</scope>
    <source>
        <strain evidence="9">SpSt-123</strain>
    </source>
</reference>
<dbReference type="SUPFAM" id="SSF56672">
    <property type="entry name" value="DNA/RNA polymerases"/>
    <property type="match status" value="1"/>
</dbReference>
<dbReference type="Gene3D" id="3.90.1600.10">
    <property type="entry name" value="Palm domain of DNA polymerase"/>
    <property type="match status" value="1"/>
</dbReference>
<dbReference type="PANTHER" id="PTHR10322:SF23">
    <property type="entry name" value="DNA POLYMERASE DELTA CATALYTIC SUBUNIT"/>
    <property type="match status" value="1"/>
</dbReference>
<evidence type="ECO:0000256" key="5">
    <source>
        <dbReference type="ARBA" id="ARBA00022932"/>
    </source>
</evidence>
<dbReference type="Pfam" id="PF00136">
    <property type="entry name" value="DNA_pol_B"/>
    <property type="match status" value="1"/>
</dbReference>
<keyword evidence="6" id="KW-0238">DNA-binding</keyword>
<dbReference type="PANTHER" id="PTHR10322">
    <property type="entry name" value="DNA POLYMERASE CATALYTIC SUBUNIT"/>
    <property type="match status" value="1"/>
</dbReference>
<protein>
    <recommendedName>
        <fullName evidence="2">DNA-directed DNA polymerase</fullName>
        <ecNumber evidence="2">2.7.7.7</ecNumber>
    </recommendedName>
</protein>
<comment type="caution">
    <text evidence="9">The sequence shown here is derived from an EMBL/GenBank/DDBJ whole genome shotgun (WGS) entry which is preliminary data.</text>
</comment>
<accession>A0A7C1IHT4</accession>
<dbReference type="Gene3D" id="1.10.287.690">
    <property type="entry name" value="Helix hairpin bin"/>
    <property type="match status" value="1"/>
</dbReference>
<evidence type="ECO:0000259" key="8">
    <source>
        <dbReference type="Pfam" id="PF00136"/>
    </source>
</evidence>
<name>A0A7C1IHT4_9CREN</name>
<dbReference type="GO" id="GO:0006261">
    <property type="term" value="P:DNA-templated DNA replication"/>
    <property type="evidence" value="ECO:0007669"/>
    <property type="project" value="TreeGrafter"/>
</dbReference>
<dbReference type="InterPro" id="IPR006172">
    <property type="entry name" value="DNA-dir_DNA_pol_B"/>
</dbReference>
<gene>
    <name evidence="9" type="ORF">ENO04_02770</name>
</gene>
<dbReference type="InterPro" id="IPR050240">
    <property type="entry name" value="DNA_pol_type-B"/>
</dbReference>
<evidence type="ECO:0000313" key="9">
    <source>
        <dbReference type="EMBL" id="HDS10533.1"/>
    </source>
</evidence>
<dbReference type="GO" id="GO:0000166">
    <property type="term" value="F:nucleotide binding"/>
    <property type="evidence" value="ECO:0007669"/>
    <property type="project" value="InterPro"/>
</dbReference>
<evidence type="ECO:0000256" key="2">
    <source>
        <dbReference type="ARBA" id="ARBA00012417"/>
    </source>
</evidence>
<dbReference type="AlphaFoldDB" id="A0A7C1IHT4"/>
<evidence type="ECO:0000256" key="7">
    <source>
        <dbReference type="ARBA" id="ARBA00049244"/>
    </source>
</evidence>
<evidence type="ECO:0000256" key="3">
    <source>
        <dbReference type="ARBA" id="ARBA00022679"/>
    </source>
</evidence>
<evidence type="ECO:0000256" key="1">
    <source>
        <dbReference type="ARBA" id="ARBA00005755"/>
    </source>
</evidence>
<evidence type="ECO:0000256" key="6">
    <source>
        <dbReference type="ARBA" id="ARBA00023125"/>
    </source>
</evidence>
<evidence type="ECO:0000256" key="4">
    <source>
        <dbReference type="ARBA" id="ARBA00022695"/>
    </source>
</evidence>
<dbReference type="InterPro" id="IPR023211">
    <property type="entry name" value="DNA_pol_palm_dom_sf"/>
</dbReference>
<dbReference type="EC" id="2.7.7.7" evidence="2"/>
<keyword evidence="5" id="KW-0239">DNA-directed DNA polymerase</keyword>
<proteinExistence type="inferred from homology"/>
<dbReference type="GO" id="GO:0003677">
    <property type="term" value="F:DNA binding"/>
    <property type="evidence" value="ECO:0007669"/>
    <property type="project" value="UniProtKB-KW"/>
</dbReference>
<dbReference type="GO" id="GO:0003887">
    <property type="term" value="F:DNA-directed DNA polymerase activity"/>
    <property type="evidence" value="ECO:0007669"/>
    <property type="project" value="UniProtKB-KW"/>
</dbReference>
<dbReference type="InterPro" id="IPR006134">
    <property type="entry name" value="DNA-dir_DNA_pol_B_multi_dom"/>
</dbReference>
<dbReference type="EMBL" id="DSDY01000092">
    <property type="protein sequence ID" value="HDS10533.1"/>
    <property type="molecule type" value="Genomic_DNA"/>
</dbReference>
<sequence>MKEEWLLRTIPHEDVAIAVWVDEEGRVSFEKRDVLYPLYLLSFKEEKTAALREDLENVEGIYEVSIEEWLSPPWYERKVKLLKVTSKNLLFLQRLGKELENKGLAQPVNTQPGSLLLGLREHGLKACYWSSEKNNEITYHVPPLRVLQVVMRDRKLVFTLYELGSREAVSWEAGSYDYPVDYIDDSHVIIDYNNVIPTRLAGWRPVIRVNRNPVDNIYGLIELCRLSCMDLERVSRSSIGEILTTIEAFRAVEKKMLVPKARMGGDTWRDMDSLLFTDKGGLIGSPRPGLYLNVAQLDFSSLYPSIIATHNISPETLNKPECTNIHRPFGSPHVICLDKPGLVATVLRELVNRRESIKKLGDKTSSYREKAIKWILVASFGYLGYRNSRFGNIYAYETVTWVAREVLKRAITATEESGYRVIHFIVDSLFISKNNEKIEKEELSRLIEKLSIITGFKIKIENMYKWLIIPRTNHAYMERGATNRYYGLTLDGKLIVKGSICGWSEALLSDPDKEEELISFLSSHNHPRKLCEDILNNAVRLGLNIIYEE</sequence>
<comment type="similarity">
    <text evidence="1">Belongs to the DNA polymerase type-B family.</text>
</comment>
<comment type="catalytic activity">
    <reaction evidence="7">
        <text>DNA(n) + a 2'-deoxyribonucleoside 5'-triphosphate = DNA(n+1) + diphosphate</text>
        <dbReference type="Rhea" id="RHEA:22508"/>
        <dbReference type="Rhea" id="RHEA-COMP:17339"/>
        <dbReference type="Rhea" id="RHEA-COMP:17340"/>
        <dbReference type="ChEBI" id="CHEBI:33019"/>
        <dbReference type="ChEBI" id="CHEBI:61560"/>
        <dbReference type="ChEBI" id="CHEBI:173112"/>
        <dbReference type="EC" id="2.7.7.7"/>
    </reaction>
</comment>
<keyword evidence="4" id="KW-0548">Nucleotidyltransferase</keyword>
<keyword evidence="3" id="KW-0808">Transferase</keyword>
<feature type="domain" description="DNA-directed DNA polymerase family B multifunctional" evidence="8">
    <location>
        <begin position="277"/>
        <end position="469"/>
    </location>
</feature>
<dbReference type="SMART" id="SM00486">
    <property type="entry name" value="POLBc"/>
    <property type="match status" value="1"/>
</dbReference>
<dbReference type="InterPro" id="IPR043502">
    <property type="entry name" value="DNA/RNA_pol_sf"/>
</dbReference>
<organism evidence="9">
    <name type="scientific">Fervidicoccus fontis</name>
    <dbReference type="NCBI Taxonomy" id="683846"/>
    <lineage>
        <taxon>Archaea</taxon>
        <taxon>Thermoproteota</taxon>
        <taxon>Thermoprotei</taxon>
        <taxon>Fervidicoccales</taxon>
        <taxon>Fervidicoccaceae</taxon>
        <taxon>Fervidicoccus</taxon>
    </lineage>
</organism>